<dbReference type="GeneID" id="24138782"/>
<dbReference type="OrthoDB" id="158672at2759"/>
<dbReference type="VEuPathDB" id="FungiDB:SPRG_17226"/>
<evidence type="ECO:0000313" key="2">
    <source>
        <dbReference type="Proteomes" id="UP000030745"/>
    </source>
</evidence>
<dbReference type="RefSeq" id="XP_012212132.1">
    <property type="nucleotide sequence ID" value="XM_012356742.1"/>
</dbReference>
<feature type="non-terminal residue" evidence="1">
    <location>
        <position position="70"/>
    </location>
</feature>
<gene>
    <name evidence="1" type="ORF">SPRG_17226</name>
</gene>
<dbReference type="KEGG" id="spar:SPRG_17226"/>
<proteinExistence type="predicted"/>
<organism evidence="1 2">
    <name type="scientific">Saprolegnia parasitica (strain CBS 223.65)</name>
    <dbReference type="NCBI Taxonomy" id="695850"/>
    <lineage>
        <taxon>Eukaryota</taxon>
        <taxon>Sar</taxon>
        <taxon>Stramenopiles</taxon>
        <taxon>Oomycota</taxon>
        <taxon>Saprolegniomycetes</taxon>
        <taxon>Saprolegniales</taxon>
        <taxon>Saprolegniaceae</taxon>
        <taxon>Saprolegnia</taxon>
    </lineage>
</organism>
<reference evidence="1 2" key="1">
    <citation type="journal article" date="2013" name="PLoS Genet.">
        <title>Distinctive expansion of potential virulence genes in the genome of the oomycete fish pathogen Saprolegnia parasitica.</title>
        <authorList>
            <person name="Jiang R.H."/>
            <person name="de Bruijn I."/>
            <person name="Haas B.J."/>
            <person name="Belmonte R."/>
            <person name="Lobach L."/>
            <person name="Christie J."/>
            <person name="van den Ackerveken G."/>
            <person name="Bottin A."/>
            <person name="Bulone V."/>
            <person name="Diaz-Moreno S.M."/>
            <person name="Dumas B."/>
            <person name="Fan L."/>
            <person name="Gaulin E."/>
            <person name="Govers F."/>
            <person name="Grenville-Briggs L.J."/>
            <person name="Horner N.R."/>
            <person name="Levin J.Z."/>
            <person name="Mammella M."/>
            <person name="Meijer H.J."/>
            <person name="Morris P."/>
            <person name="Nusbaum C."/>
            <person name="Oome S."/>
            <person name="Phillips A.J."/>
            <person name="van Rooyen D."/>
            <person name="Rzeszutek E."/>
            <person name="Saraiva M."/>
            <person name="Secombes C.J."/>
            <person name="Seidl M.F."/>
            <person name="Snel B."/>
            <person name="Stassen J.H."/>
            <person name="Sykes S."/>
            <person name="Tripathy S."/>
            <person name="van den Berg H."/>
            <person name="Vega-Arreguin J.C."/>
            <person name="Wawra S."/>
            <person name="Young S.K."/>
            <person name="Zeng Q."/>
            <person name="Dieguez-Uribeondo J."/>
            <person name="Russ C."/>
            <person name="Tyler B.M."/>
            <person name="van West P."/>
        </authorList>
    </citation>
    <scope>NUCLEOTIDE SEQUENCE [LARGE SCALE GENOMIC DNA]</scope>
    <source>
        <strain evidence="1 2">CBS 223.65</strain>
    </source>
</reference>
<dbReference type="Proteomes" id="UP000030745">
    <property type="component" value="Unassembled WGS sequence"/>
</dbReference>
<keyword evidence="2" id="KW-1185">Reference proteome</keyword>
<evidence type="ECO:0000313" key="1">
    <source>
        <dbReference type="EMBL" id="KDO17163.1"/>
    </source>
</evidence>
<dbReference type="EMBL" id="KK583756">
    <property type="protein sequence ID" value="KDO17163.1"/>
    <property type="molecule type" value="Genomic_DNA"/>
</dbReference>
<dbReference type="AlphaFoldDB" id="A0A067BG99"/>
<accession>A0A067BG99</accession>
<protein>
    <submittedName>
        <fullName evidence="1">Uncharacterized protein</fullName>
    </submittedName>
</protein>
<name>A0A067BG99_SAPPC</name>
<sequence length="70" mass="7421">MGRISTSPRRAMDEHLLDIAALEVRFRTSVATGLLSGYLAELQASLSHSPNLLPTDADAGHGAIHELVAV</sequence>